<comment type="caution">
    <text evidence="14">The sequence shown here is derived from an EMBL/GenBank/DDBJ whole genome shotgun (WGS) entry which is preliminary data.</text>
</comment>
<keyword evidence="6" id="KW-0297">G-protein coupled receptor</keyword>
<feature type="transmembrane region" description="Helical" evidence="12">
    <location>
        <begin position="220"/>
        <end position="248"/>
    </location>
</feature>
<evidence type="ECO:0000256" key="1">
    <source>
        <dbReference type="ARBA" id="ARBA00004651"/>
    </source>
</evidence>
<dbReference type="EMBL" id="BEZZ01004393">
    <property type="protein sequence ID" value="GCC18242.1"/>
    <property type="molecule type" value="Genomic_DNA"/>
</dbReference>
<evidence type="ECO:0000256" key="4">
    <source>
        <dbReference type="ARBA" id="ARBA00022692"/>
    </source>
</evidence>
<dbReference type="Pfam" id="PF01825">
    <property type="entry name" value="GPS"/>
    <property type="match status" value="1"/>
</dbReference>
<evidence type="ECO:0000256" key="10">
    <source>
        <dbReference type="ARBA" id="ARBA00023180"/>
    </source>
</evidence>
<keyword evidence="3" id="KW-1003">Cell membrane</keyword>
<evidence type="ECO:0000313" key="14">
    <source>
        <dbReference type="EMBL" id="GCC18242.1"/>
    </source>
</evidence>
<dbReference type="Pfam" id="PF26574">
    <property type="entry name" value="GAIN_ADGRG2"/>
    <property type="match status" value="1"/>
</dbReference>
<evidence type="ECO:0000259" key="13">
    <source>
        <dbReference type="PROSITE" id="PS50221"/>
    </source>
</evidence>
<keyword evidence="9" id="KW-0675">Receptor</keyword>
<keyword evidence="11" id="KW-0807">Transducer</keyword>
<protein>
    <recommendedName>
        <fullName evidence="13">GAIN-B domain-containing protein</fullName>
    </recommendedName>
</protein>
<feature type="domain" description="GAIN-B" evidence="13">
    <location>
        <begin position="55"/>
        <end position="214"/>
    </location>
</feature>
<dbReference type="InterPro" id="IPR000203">
    <property type="entry name" value="GPS"/>
</dbReference>
<keyword evidence="10" id="KW-0325">Glycoprotein</keyword>
<keyword evidence="7 12" id="KW-0472">Membrane</keyword>
<dbReference type="InterPro" id="IPR046338">
    <property type="entry name" value="GAIN_dom_sf"/>
</dbReference>
<evidence type="ECO:0000256" key="11">
    <source>
        <dbReference type="ARBA" id="ARBA00023224"/>
    </source>
</evidence>
<evidence type="ECO:0000256" key="12">
    <source>
        <dbReference type="SAM" id="Phobius"/>
    </source>
</evidence>
<accession>A0A401RJA6</accession>
<comment type="subcellular location">
    <subcellularLocation>
        <location evidence="1">Cell membrane</location>
        <topology evidence="1">Multi-pass membrane protein</topology>
    </subcellularLocation>
</comment>
<dbReference type="GO" id="GO:0004930">
    <property type="term" value="F:G protein-coupled receptor activity"/>
    <property type="evidence" value="ECO:0007669"/>
    <property type="project" value="TreeGrafter"/>
</dbReference>
<comment type="similarity">
    <text evidence="2">Belongs to the G-protein coupled receptor 2 family. Adhesion G-protein coupled receptor (ADGR) subfamily.</text>
</comment>
<keyword evidence="8" id="KW-1015">Disulfide bond</keyword>
<evidence type="ECO:0000256" key="2">
    <source>
        <dbReference type="ARBA" id="ARBA00007343"/>
    </source>
</evidence>
<proteinExistence type="inferred from homology"/>
<dbReference type="GO" id="GO:0005886">
    <property type="term" value="C:plasma membrane"/>
    <property type="evidence" value="ECO:0007669"/>
    <property type="project" value="TreeGrafter"/>
</dbReference>
<dbReference type="Gene3D" id="2.60.220.50">
    <property type="match status" value="1"/>
</dbReference>
<dbReference type="PROSITE" id="PS50221">
    <property type="entry name" value="GAIN_B"/>
    <property type="match status" value="1"/>
</dbReference>
<sequence length="249" mass="27316">KLTNDTDQAVWSEADLEQCSSWPTLPDSILGMENIPVTTENAEEIARHMLILTNQALSLSPRDLEVVVTKMSAIVEMATIYLPLAKDVVGIINNILNQTDDLTGFSVRILQIMETMGNNLEFMGTEVNITTDTVSMAVVNIDFIHFWGIAFGVLSYIDGFIQQVMGDGDGQRVGGAGGWSSSGCEVVISNSEYTTCYCNHLTHFGILLNISRKLIDPVHLWILTIISYIGCGISSLFLGVILLTYLAFE</sequence>
<evidence type="ECO:0000256" key="7">
    <source>
        <dbReference type="ARBA" id="ARBA00023136"/>
    </source>
</evidence>
<evidence type="ECO:0000256" key="6">
    <source>
        <dbReference type="ARBA" id="ARBA00023040"/>
    </source>
</evidence>
<keyword evidence="15" id="KW-1185">Reference proteome</keyword>
<dbReference type="PANTHER" id="PTHR12011">
    <property type="entry name" value="ADHESION G-PROTEIN COUPLED RECEPTOR"/>
    <property type="match status" value="1"/>
</dbReference>
<name>A0A401RJA6_CHIPU</name>
<dbReference type="AlphaFoldDB" id="A0A401RJA6"/>
<evidence type="ECO:0000256" key="3">
    <source>
        <dbReference type="ARBA" id="ARBA00022475"/>
    </source>
</evidence>
<dbReference type="GO" id="GO:0007189">
    <property type="term" value="P:adenylate cyclase-activating G protein-coupled receptor signaling pathway"/>
    <property type="evidence" value="ECO:0007669"/>
    <property type="project" value="TreeGrafter"/>
</dbReference>
<dbReference type="Proteomes" id="UP000287033">
    <property type="component" value="Unassembled WGS sequence"/>
</dbReference>
<organism evidence="14 15">
    <name type="scientific">Chiloscyllium punctatum</name>
    <name type="common">Brownbanded bambooshark</name>
    <name type="synonym">Hemiscyllium punctatum</name>
    <dbReference type="NCBI Taxonomy" id="137246"/>
    <lineage>
        <taxon>Eukaryota</taxon>
        <taxon>Metazoa</taxon>
        <taxon>Chordata</taxon>
        <taxon>Craniata</taxon>
        <taxon>Vertebrata</taxon>
        <taxon>Chondrichthyes</taxon>
        <taxon>Elasmobranchii</taxon>
        <taxon>Galeomorphii</taxon>
        <taxon>Galeoidea</taxon>
        <taxon>Orectolobiformes</taxon>
        <taxon>Hemiscylliidae</taxon>
        <taxon>Chiloscyllium</taxon>
    </lineage>
</organism>
<dbReference type="InterPro" id="IPR058857">
    <property type="entry name" value="GAIN_ADGRG2/6"/>
</dbReference>
<dbReference type="STRING" id="137246.A0A401RJA6"/>
<dbReference type="PANTHER" id="PTHR12011:SF347">
    <property type="entry name" value="FI21270P1-RELATED"/>
    <property type="match status" value="1"/>
</dbReference>
<reference evidence="14 15" key="1">
    <citation type="journal article" date="2018" name="Nat. Ecol. Evol.">
        <title>Shark genomes provide insights into elasmobranch evolution and the origin of vertebrates.</title>
        <authorList>
            <person name="Hara Y"/>
            <person name="Yamaguchi K"/>
            <person name="Onimaru K"/>
            <person name="Kadota M"/>
            <person name="Koyanagi M"/>
            <person name="Keeley SD"/>
            <person name="Tatsumi K"/>
            <person name="Tanaka K"/>
            <person name="Motone F"/>
            <person name="Kageyama Y"/>
            <person name="Nozu R"/>
            <person name="Adachi N"/>
            <person name="Nishimura O"/>
            <person name="Nakagawa R"/>
            <person name="Tanegashima C"/>
            <person name="Kiyatake I"/>
            <person name="Matsumoto R"/>
            <person name="Murakumo K"/>
            <person name="Nishida K"/>
            <person name="Terakita A"/>
            <person name="Kuratani S"/>
            <person name="Sato K"/>
            <person name="Hyodo S Kuraku.S."/>
        </authorList>
    </citation>
    <scope>NUCLEOTIDE SEQUENCE [LARGE SCALE GENOMIC DNA]</scope>
</reference>
<evidence type="ECO:0000256" key="5">
    <source>
        <dbReference type="ARBA" id="ARBA00022989"/>
    </source>
</evidence>
<gene>
    <name evidence="14" type="ORF">chiPu_0021644</name>
</gene>
<feature type="non-terminal residue" evidence="14">
    <location>
        <position position="1"/>
    </location>
</feature>
<evidence type="ECO:0000256" key="8">
    <source>
        <dbReference type="ARBA" id="ARBA00023157"/>
    </source>
</evidence>
<dbReference type="InterPro" id="IPR057244">
    <property type="entry name" value="GAIN_B"/>
</dbReference>
<keyword evidence="5 12" id="KW-1133">Transmembrane helix</keyword>
<evidence type="ECO:0000313" key="15">
    <source>
        <dbReference type="Proteomes" id="UP000287033"/>
    </source>
</evidence>
<dbReference type="SMART" id="SM00303">
    <property type="entry name" value="GPS"/>
    <property type="match status" value="1"/>
</dbReference>
<evidence type="ECO:0000256" key="9">
    <source>
        <dbReference type="ARBA" id="ARBA00023170"/>
    </source>
</evidence>
<dbReference type="OrthoDB" id="10037534at2759"/>
<keyword evidence="4 12" id="KW-0812">Transmembrane</keyword>